<name>A0AAN9U171_9PEZI</name>
<dbReference type="AlphaFoldDB" id="A0AAN9U171"/>
<organism evidence="2 3">
    <name type="scientific">Cytospora paraplurivora</name>
    <dbReference type="NCBI Taxonomy" id="2898453"/>
    <lineage>
        <taxon>Eukaryota</taxon>
        <taxon>Fungi</taxon>
        <taxon>Dikarya</taxon>
        <taxon>Ascomycota</taxon>
        <taxon>Pezizomycotina</taxon>
        <taxon>Sordariomycetes</taxon>
        <taxon>Sordariomycetidae</taxon>
        <taxon>Diaporthales</taxon>
        <taxon>Cytosporaceae</taxon>
        <taxon>Cytospora</taxon>
    </lineage>
</organism>
<gene>
    <name evidence="2" type="ORF">SLS53_008061</name>
</gene>
<sequence>MENTTMGTALSLPTLLMATVLALITGRLFSTPADEPVSSSSTSPIPQQYPLPLPKAFRPTVAPSADGGTIAICPTNDFEKSNNRFRSQYHLGPGVGIQGLPACGGEYLLSGATGVELDFLGLDRFHDTERPPGAVAGSPDEEAHCGRMRQLGALWFPNSLTFAEWSLGDTGDSPYIKVGWPAGGGVWVLTSTEEEASEMGVGIIHNAYNMEERCKALEQLGAVFYENPRDCPDLDLP</sequence>
<evidence type="ECO:0000313" key="3">
    <source>
        <dbReference type="Proteomes" id="UP001320245"/>
    </source>
</evidence>
<feature type="signal peptide" evidence="1">
    <location>
        <begin position="1"/>
        <end position="22"/>
    </location>
</feature>
<keyword evidence="3" id="KW-1185">Reference proteome</keyword>
<accession>A0AAN9U171</accession>
<dbReference type="EMBL" id="JAJSPL020000045">
    <property type="protein sequence ID" value="KAK7733911.1"/>
    <property type="molecule type" value="Genomic_DNA"/>
</dbReference>
<comment type="caution">
    <text evidence="2">The sequence shown here is derived from an EMBL/GenBank/DDBJ whole genome shotgun (WGS) entry which is preliminary data.</text>
</comment>
<evidence type="ECO:0000313" key="2">
    <source>
        <dbReference type="EMBL" id="KAK7733911.1"/>
    </source>
</evidence>
<protein>
    <submittedName>
        <fullName evidence="2">Uncharacterized protein</fullName>
    </submittedName>
</protein>
<reference evidence="2 3" key="1">
    <citation type="journal article" date="2023" name="PLoS ONE">
        <title>Cytospora paraplurivora sp. nov. isolated from orchards with fruit tree decline syndrome in Ontario, Canada.</title>
        <authorList>
            <person name="Ilyukhin E."/>
            <person name="Nguyen H.D.T."/>
            <person name="Castle A.J."/>
            <person name="Ellouze W."/>
        </authorList>
    </citation>
    <scope>NUCLEOTIDE SEQUENCE [LARGE SCALE GENOMIC DNA]</scope>
    <source>
        <strain evidence="2 3">FDS-564</strain>
    </source>
</reference>
<dbReference type="Proteomes" id="UP001320245">
    <property type="component" value="Unassembled WGS sequence"/>
</dbReference>
<keyword evidence="1" id="KW-0732">Signal</keyword>
<evidence type="ECO:0000256" key="1">
    <source>
        <dbReference type="SAM" id="SignalP"/>
    </source>
</evidence>
<feature type="chain" id="PRO_5042960815" evidence="1">
    <location>
        <begin position="23"/>
        <end position="237"/>
    </location>
</feature>
<proteinExistence type="predicted"/>